<keyword evidence="11" id="KW-0812">Transmembrane</keyword>
<evidence type="ECO:0000259" key="13">
    <source>
        <dbReference type="PROSITE" id="PS51767"/>
    </source>
</evidence>
<dbReference type="Gene3D" id="2.40.70.10">
    <property type="entry name" value="Acid Proteases"/>
    <property type="match status" value="2"/>
</dbReference>
<dbReference type="InterPro" id="IPR033876">
    <property type="entry name" value="SAP-like"/>
</dbReference>
<evidence type="ECO:0000256" key="3">
    <source>
        <dbReference type="ARBA" id="ARBA00022729"/>
    </source>
</evidence>
<keyword evidence="4 9" id="KW-0064">Aspartyl protease</keyword>
<keyword evidence="2 9" id="KW-0645">Protease</keyword>
<keyword evidence="3 12" id="KW-0732">Signal</keyword>
<keyword evidence="11" id="KW-0472">Membrane</keyword>
<dbReference type="AlphaFoldDB" id="A0A2K3QBG7"/>
<keyword evidence="14" id="KW-0648">Protein biosynthesis</keyword>
<proteinExistence type="inferred from homology"/>
<evidence type="ECO:0000256" key="2">
    <source>
        <dbReference type="ARBA" id="ARBA00022670"/>
    </source>
</evidence>
<evidence type="ECO:0000256" key="6">
    <source>
        <dbReference type="ARBA" id="ARBA00067536"/>
    </source>
</evidence>
<feature type="transmembrane region" description="Helical" evidence="11">
    <location>
        <begin position="457"/>
        <end position="475"/>
    </location>
</feature>
<dbReference type="InterPro" id="IPR001969">
    <property type="entry name" value="Aspartic_peptidase_AS"/>
</dbReference>
<dbReference type="GO" id="GO:0003746">
    <property type="term" value="F:translation elongation factor activity"/>
    <property type="evidence" value="ECO:0007669"/>
    <property type="project" value="UniProtKB-KW"/>
</dbReference>
<dbReference type="EMBL" id="NRSZ01000833">
    <property type="protein sequence ID" value="PNY24890.1"/>
    <property type="molecule type" value="Genomic_DNA"/>
</dbReference>
<evidence type="ECO:0000256" key="11">
    <source>
        <dbReference type="SAM" id="Phobius"/>
    </source>
</evidence>
<evidence type="ECO:0000256" key="1">
    <source>
        <dbReference type="ARBA" id="ARBA00007447"/>
    </source>
</evidence>
<feature type="domain" description="Peptidase A1" evidence="13">
    <location>
        <begin position="57"/>
        <end position="395"/>
    </location>
</feature>
<comment type="similarity">
    <text evidence="1 9">Belongs to the peptidase A1 family.</text>
</comment>
<dbReference type="SUPFAM" id="SSF50630">
    <property type="entry name" value="Acid proteases"/>
    <property type="match status" value="1"/>
</dbReference>
<dbReference type="InterPro" id="IPR033121">
    <property type="entry name" value="PEPTIDASE_A1"/>
</dbReference>
<keyword evidence="11" id="KW-1133">Transmembrane helix</keyword>
<feature type="active site" evidence="8">
    <location>
        <position position="75"/>
    </location>
</feature>
<evidence type="ECO:0000256" key="10">
    <source>
        <dbReference type="SAM" id="MobiDB-lite"/>
    </source>
</evidence>
<dbReference type="OrthoDB" id="771136at2759"/>
<feature type="active site" evidence="8">
    <location>
        <position position="273"/>
    </location>
</feature>
<dbReference type="PRINTS" id="PR00792">
    <property type="entry name" value="PEPSIN"/>
</dbReference>
<dbReference type="STRING" id="45235.A0A2K3QBG7"/>
<keyword evidence="5 9" id="KW-0378">Hydrolase</keyword>
<feature type="signal peptide" evidence="12">
    <location>
        <begin position="1"/>
        <end position="19"/>
    </location>
</feature>
<name>A0A2K3QBG7_9HYPO</name>
<protein>
    <recommendedName>
        <fullName evidence="7">Probable aspartic-type endopeptidase OPSB</fullName>
    </recommendedName>
    <alternativeName>
        <fullName evidence="6">Probable aspartic-type endopeptidase opsB</fullName>
    </alternativeName>
</protein>
<dbReference type="GO" id="GO:0004190">
    <property type="term" value="F:aspartic-type endopeptidase activity"/>
    <property type="evidence" value="ECO:0007669"/>
    <property type="project" value="UniProtKB-KW"/>
</dbReference>
<dbReference type="InterPro" id="IPR021109">
    <property type="entry name" value="Peptidase_aspartic_dom_sf"/>
</dbReference>
<dbReference type="Pfam" id="PF00026">
    <property type="entry name" value="Asp"/>
    <property type="match status" value="1"/>
</dbReference>
<evidence type="ECO:0000256" key="12">
    <source>
        <dbReference type="SAM" id="SignalP"/>
    </source>
</evidence>
<dbReference type="GO" id="GO:0006508">
    <property type="term" value="P:proteolysis"/>
    <property type="evidence" value="ECO:0007669"/>
    <property type="project" value="UniProtKB-KW"/>
</dbReference>
<reference evidence="14 15" key="1">
    <citation type="submission" date="2017-08" db="EMBL/GenBank/DDBJ databases">
        <title>Harnessing the power of phylogenomics to disentangle the directionality and signatures of interkingdom host jumping in the parasitic fungal genus Tolypocladium.</title>
        <authorList>
            <person name="Quandt C.A."/>
            <person name="Patterson W."/>
            <person name="Spatafora J.W."/>
        </authorList>
    </citation>
    <scope>NUCLEOTIDE SEQUENCE [LARGE SCALE GENOMIC DNA]</scope>
    <source>
        <strain evidence="14 15">CBS 113982</strain>
    </source>
</reference>
<dbReference type="PANTHER" id="PTHR47966">
    <property type="entry name" value="BETA-SITE APP-CLEAVING ENZYME, ISOFORM A-RELATED"/>
    <property type="match status" value="1"/>
</dbReference>
<evidence type="ECO:0000256" key="7">
    <source>
        <dbReference type="ARBA" id="ARBA00068059"/>
    </source>
</evidence>
<accession>A0A2K3QBG7</accession>
<feature type="region of interest" description="Disordered" evidence="10">
    <location>
        <begin position="420"/>
        <end position="440"/>
    </location>
</feature>
<dbReference type="CDD" id="cd05474">
    <property type="entry name" value="SAP_like"/>
    <property type="match status" value="1"/>
</dbReference>
<keyword evidence="15" id="KW-1185">Reference proteome</keyword>
<evidence type="ECO:0000256" key="5">
    <source>
        <dbReference type="ARBA" id="ARBA00022801"/>
    </source>
</evidence>
<feature type="chain" id="PRO_5014388577" description="Probable aspartic-type endopeptidase OPSB" evidence="12">
    <location>
        <begin position="20"/>
        <end position="476"/>
    </location>
</feature>
<comment type="caution">
    <text evidence="14">The sequence shown here is derived from an EMBL/GenBank/DDBJ whole genome shotgun (WGS) entry which is preliminary data.</text>
</comment>
<evidence type="ECO:0000313" key="15">
    <source>
        <dbReference type="Proteomes" id="UP000236621"/>
    </source>
</evidence>
<keyword evidence="14" id="KW-0251">Elongation factor</keyword>
<dbReference type="PROSITE" id="PS51767">
    <property type="entry name" value="PEPTIDASE_A1"/>
    <property type="match status" value="1"/>
</dbReference>
<dbReference type="InterPro" id="IPR001461">
    <property type="entry name" value="Aspartic_peptidase_A1"/>
</dbReference>
<evidence type="ECO:0000313" key="14">
    <source>
        <dbReference type="EMBL" id="PNY24890.1"/>
    </source>
</evidence>
<evidence type="ECO:0000256" key="4">
    <source>
        <dbReference type="ARBA" id="ARBA00022750"/>
    </source>
</evidence>
<evidence type="ECO:0000256" key="9">
    <source>
        <dbReference type="RuleBase" id="RU000454"/>
    </source>
</evidence>
<sequence length="476" mass="50063">MRLSLCSISTLALSSSAFGQVVQWDIVKSDALLPRLRPRDGSSFDSALNNNIQLGGYIATVQVGTPGQQLSLQLDTGSSDVWVPSNKASICRSKAGCQLGTFDSSKSSTFDDFGRGLFDISYQDNSSSKGDYFGDRFQIGSVSLDNLTIGLGRETSVPYGLIGVGYVNNEASIGTTRSTYPNLPVALQQAGLIKTIAYSLWLNDLRSSTGSILFGGIDTGKYVGQLTKVPVIRNDRVGNFTVFAVSMYSLEATSSSGSDTLTSSTSPISVVLDSGTSFSYLPQDMVSQAWQEVGAVWNSNAGTPVLPCSCANHAGHFSFVFSGPNGPRINVTMNELVLPLTSGPPPKFTSGPYRGKTMCGFGLVNQTEPPFILGDTFLRSAYVVYDLVNNEIGLAATNFNSTKTNVVAFASGGATIPSATAVSNQGNATRPPQASQTGLSASKGLQADSAAVLQSHLSVPGLVVMVVAMVYMLIVS</sequence>
<evidence type="ECO:0000256" key="8">
    <source>
        <dbReference type="PIRSR" id="PIRSR601461-1"/>
    </source>
</evidence>
<organism evidence="14 15">
    <name type="scientific">Tolypocladium capitatum</name>
    <dbReference type="NCBI Taxonomy" id="45235"/>
    <lineage>
        <taxon>Eukaryota</taxon>
        <taxon>Fungi</taxon>
        <taxon>Dikarya</taxon>
        <taxon>Ascomycota</taxon>
        <taxon>Pezizomycotina</taxon>
        <taxon>Sordariomycetes</taxon>
        <taxon>Hypocreomycetidae</taxon>
        <taxon>Hypocreales</taxon>
        <taxon>Ophiocordycipitaceae</taxon>
        <taxon>Tolypocladium</taxon>
    </lineage>
</organism>
<dbReference type="Proteomes" id="UP000236621">
    <property type="component" value="Unassembled WGS sequence"/>
</dbReference>
<gene>
    <name evidence="14" type="ORF">TCAP_05172</name>
</gene>
<dbReference type="FunFam" id="2.40.70.10:FF:000011">
    <property type="entry name" value="Aspartic protease"/>
    <property type="match status" value="1"/>
</dbReference>
<dbReference type="PANTHER" id="PTHR47966:SF65">
    <property type="entry name" value="ASPARTIC-TYPE ENDOPEPTIDASE"/>
    <property type="match status" value="1"/>
</dbReference>
<dbReference type="PROSITE" id="PS00141">
    <property type="entry name" value="ASP_PROTEASE"/>
    <property type="match status" value="1"/>
</dbReference>